<dbReference type="AlphaFoldDB" id="A0A6L7IUL9"/>
<dbReference type="InterPro" id="IPR025164">
    <property type="entry name" value="Toastrack_DUF4097"/>
</dbReference>
<feature type="domain" description="DUF4097" evidence="2">
    <location>
        <begin position="60"/>
        <end position="308"/>
    </location>
</feature>
<name>A0A6L7IUL9_9ACTN</name>
<protein>
    <submittedName>
        <fullName evidence="3">DUF4097 family beta strand repeat protein</fullName>
    </submittedName>
</protein>
<evidence type="ECO:0000313" key="3">
    <source>
        <dbReference type="EMBL" id="QOS69286.1"/>
    </source>
</evidence>
<organism evidence="3 4">
    <name type="scientific">Eggerthella guodeyinii</name>
    <dbReference type="NCBI Taxonomy" id="2690837"/>
    <lineage>
        <taxon>Bacteria</taxon>
        <taxon>Bacillati</taxon>
        <taxon>Actinomycetota</taxon>
        <taxon>Coriobacteriia</taxon>
        <taxon>Eggerthellales</taxon>
        <taxon>Eggerthellaceae</taxon>
        <taxon>Eggerthella</taxon>
    </lineage>
</organism>
<dbReference type="Pfam" id="PF13349">
    <property type="entry name" value="DUF4097"/>
    <property type="match status" value="1"/>
</dbReference>
<dbReference type="Proteomes" id="UP000478463">
    <property type="component" value="Chromosome"/>
</dbReference>
<gene>
    <name evidence="3" type="ORF">GS424_005415</name>
</gene>
<feature type="compositionally biased region" description="Low complexity" evidence="1">
    <location>
        <begin position="331"/>
        <end position="346"/>
    </location>
</feature>
<accession>A0A6L7IUL9</accession>
<dbReference type="KEGG" id="egd:GS424_005415"/>
<reference evidence="3 4" key="1">
    <citation type="submission" date="2020-10" db="EMBL/GenBank/DDBJ databases">
        <title>Eggerthella sp. nov., isolated from human feces.</title>
        <authorList>
            <person name="Yajun G."/>
        </authorList>
    </citation>
    <scope>NUCLEOTIDE SEQUENCE [LARGE SCALE GENOMIC DNA]</scope>
    <source>
        <strain evidence="3 4">HF-1101</strain>
    </source>
</reference>
<evidence type="ECO:0000256" key="1">
    <source>
        <dbReference type="SAM" id="MobiDB-lite"/>
    </source>
</evidence>
<dbReference type="RefSeq" id="WP_160943084.1">
    <property type="nucleotide sequence ID" value="NZ_CP063310.1"/>
</dbReference>
<sequence>MSSGKKTLLVIATILVVGGFAISFGAFAAAGFNIENLSTESRNWTSTTKTLDPEAESPHSTIVLRDVDENVRIEPTDGDAIEVTYWTNERKHFDVTDSGGTVTVEGSRDSYIGIMMIGSFEDHTTVVKVPRSYTGSLDIDIMGGNVDAADLDGLGSVTAKTASGSIKLANLVANDIVTSAASGNVEVRGTQCSYLSATTMSGNVEYSDVEASEIVKLDTASGKQTLRNVNTVTLDAHMGSGDIQATGIAAADAKFDAVSGNVSASFTGSDSEYAIEASSVSGNVHSPAGSATASRHVSAHTMSGNVTLTFAEGGASVDRGGTSSSDGGLSAPQAPEAPEAPEAPSL</sequence>
<evidence type="ECO:0000313" key="4">
    <source>
        <dbReference type="Proteomes" id="UP000478463"/>
    </source>
</evidence>
<feature type="region of interest" description="Disordered" evidence="1">
    <location>
        <begin position="311"/>
        <end position="346"/>
    </location>
</feature>
<dbReference type="EMBL" id="CP063310">
    <property type="protein sequence ID" value="QOS69286.1"/>
    <property type="molecule type" value="Genomic_DNA"/>
</dbReference>
<evidence type="ECO:0000259" key="2">
    <source>
        <dbReference type="Pfam" id="PF13349"/>
    </source>
</evidence>
<proteinExistence type="predicted"/>